<dbReference type="AlphaFoldDB" id="A0A7Y0EGT3"/>
<dbReference type="Proteomes" id="UP000537131">
    <property type="component" value="Unassembled WGS sequence"/>
</dbReference>
<keyword evidence="2" id="KW-1185">Reference proteome</keyword>
<evidence type="ECO:0000313" key="1">
    <source>
        <dbReference type="EMBL" id="NMM63126.1"/>
    </source>
</evidence>
<dbReference type="EMBL" id="JABBNI010000018">
    <property type="protein sequence ID" value="NMM63126.1"/>
    <property type="molecule type" value="Genomic_DNA"/>
</dbReference>
<comment type="caution">
    <text evidence="1">The sequence shown here is derived from an EMBL/GenBank/DDBJ whole genome shotgun (WGS) entry which is preliminary data.</text>
</comment>
<proteinExistence type="predicted"/>
<protein>
    <submittedName>
        <fullName evidence="1">DUF1657 domain-containing protein</fullName>
    </submittedName>
</protein>
<dbReference type="InterPro" id="IPR012452">
    <property type="entry name" value="DUF1657"/>
</dbReference>
<gene>
    <name evidence="1" type="ORF">HBE96_10540</name>
</gene>
<reference evidence="1 2" key="1">
    <citation type="submission" date="2020-04" db="EMBL/GenBank/DDBJ databases">
        <authorList>
            <person name="Doyle D.A."/>
        </authorList>
    </citation>
    <scope>NUCLEOTIDE SEQUENCE [LARGE SCALE GENOMIC DNA]</scope>
    <source>
        <strain evidence="1 2">P21</strain>
    </source>
</reference>
<evidence type="ECO:0000313" key="2">
    <source>
        <dbReference type="Proteomes" id="UP000537131"/>
    </source>
</evidence>
<accession>A0A7Y0EGT3</accession>
<name>A0A7Y0EGT3_9CLOT</name>
<organism evidence="1 2">
    <name type="scientific">Clostridium muellerianum</name>
    <dbReference type="NCBI Taxonomy" id="2716538"/>
    <lineage>
        <taxon>Bacteria</taxon>
        <taxon>Bacillati</taxon>
        <taxon>Bacillota</taxon>
        <taxon>Clostridia</taxon>
        <taxon>Eubacteriales</taxon>
        <taxon>Clostridiaceae</taxon>
        <taxon>Clostridium</taxon>
    </lineage>
</organism>
<dbReference type="Pfam" id="PF07870">
    <property type="entry name" value="DUF1657"/>
    <property type="match status" value="1"/>
</dbReference>
<sequence length="68" mass="7631">MTVGTQMQQAIAGMQSAAATMKTFALETEDKSAKQDFQQIAKNLDSALETLKGRQQYIEEQEPQYKQC</sequence>
<reference evidence="1 2" key="2">
    <citation type="submission" date="2020-06" db="EMBL/GenBank/DDBJ databases">
        <title>Complete Genome Sequence of Clostridium muelleri sp. nov. P21T, an Acid-Alcohol Producing Acetogen Isolated from Old Hay.</title>
        <authorList>
            <person name="Duncan K.E."/>
            <person name="Tanner R.S."/>
        </authorList>
    </citation>
    <scope>NUCLEOTIDE SEQUENCE [LARGE SCALE GENOMIC DNA]</scope>
    <source>
        <strain evidence="1 2">P21</strain>
    </source>
</reference>
<dbReference type="RefSeq" id="WP_169297730.1">
    <property type="nucleotide sequence ID" value="NZ_JABBNI010000018.1"/>
</dbReference>